<gene>
    <name evidence="1" type="ORF">GCM10012284_09430</name>
</gene>
<organism evidence="1 2">
    <name type="scientific">Mangrovihabitans endophyticus</name>
    <dbReference type="NCBI Taxonomy" id="1751298"/>
    <lineage>
        <taxon>Bacteria</taxon>
        <taxon>Bacillati</taxon>
        <taxon>Actinomycetota</taxon>
        <taxon>Actinomycetes</taxon>
        <taxon>Micromonosporales</taxon>
        <taxon>Micromonosporaceae</taxon>
        <taxon>Mangrovihabitans</taxon>
    </lineage>
</organism>
<proteinExistence type="predicted"/>
<comment type="caution">
    <text evidence="1">The sequence shown here is derived from an EMBL/GenBank/DDBJ whole genome shotgun (WGS) entry which is preliminary data.</text>
</comment>
<evidence type="ECO:0000313" key="1">
    <source>
        <dbReference type="EMBL" id="GGK77549.1"/>
    </source>
</evidence>
<keyword evidence="2" id="KW-1185">Reference proteome</keyword>
<dbReference type="InterPro" id="IPR036689">
    <property type="entry name" value="ESAT-6-like_sf"/>
</dbReference>
<reference evidence="1" key="1">
    <citation type="journal article" date="2014" name="Int. J. Syst. Evol. Microbiol.">
        <title>Complete genome sequence of Corynebacterium casei LMG S-19264T (=DSM 44701T), isolated from a smear-ripened cheese.</title>
        <authorList>
            <consortium name="US DOE Joint Genome Institute (JGI-PGF)"/>
            <person name="Walter F."/>
            <person name="Albersmeier A."/>
            <person name="Kalinowski J."/>
            <person name="Ruckert C."/>
        </authorList>
    </citation>
    <scope>NUCLEOTIDE SEQUENCE</scope>
    <source>
        <strain evidence="1">CGMCC 4.7299</strain>
    </source>
</reference>
<dbReference type="Proteomes" id="UP000656042">
    <property type="component" value="Unassembled WGS sequence"/>
</dbReference>
<dbReference type="Gene3D" id="1.10.287.1060">
    <property type="entry name" value="ESAT-6-like"/>
    <property type="match status" value="1"/>
</dbReference>
<dbReference type="SUPFAM" id="SSF140453">
    <property type="entry name" value="EsxAB dimer-like"/>
    <property type="match status" value="1"/>
</dbReference>
<evidence type="ECO:0000313" key="2">
    <source>
        <dbReference type="Proteomes" id="UP000656042"/>
    </source>
</evidence>
<dbReference type="EMBL" id="BMMX01000001">
    <property type="protein sequence ID" value="GGK77549.1"/>
    <property type="molecule type" value="Genomic_DNA"/>
</dbReference>
<dbReference type="AlphaFoldDB" id="A0A8J3BWL7"/>
<name>A0A8J3BWL7_9ACTN</name>
<sequence length="100" mass="10583">MPADVINVDFAALRSAADSLSVKAKALDANMEGLVQSLMPIKETWYASGSSAGQAAEQSESRLRAAIADVTSIIALFSAKVSEAHDTQMALENKNTSYFS</sequence>
<dbReference type="RefSeq" id="WP_189077729.1">
    <property type="nucleotide sequence ID" value="NZ_BMMX01000001.1"/>
</dbReference>
<protein>
    <submittedName>
        <fullName evidence="1">Uncharacterized protein</fullName>
    </submittedName>
</protein>
<accession>A0A8J3BWL7</accession>
<reference evidence="1" key="2">
    <citation type="submission" date="2020-09" db="EMBL/GenBank/DDBJ databases">
        <authorList>
            <person name="Sun Q."/>
            <person name="Zhou Y."/>
        </authorList>
    </citation>
    <scope>NUCLEOTIDE SEQUENCE</scope>
    <source>
        <strain evidence="1">CGMCC 4.7299</strain>
    </source>
</reference>